<organism evidence="2 3">
    <name type="scientific">Aminobacter aminovorans</name>
    <name type="common">Chelatobacter heintzii</name>
    <dbReference type="NCBI Taxonomy" id="83263"/>
    <lineage>
        <taxon>Bacteria</taxon>
        <taxon>Pseudomonadati</taxon>
        <taxon>Pseudomonadota</taxon>
        <taxon>Alphaproteobacteria</taxon>
        <taxon>Hyphomicrobiales</taxon>
        <taxon>Phyllobacteriaceae</taxon>
        <taxon>Aminobacter</taxon>
    </lineage>
</organism>
<protein>
    <submittedName>
        <fullName evidence="2">Uncharacterized protein</fullName>
    </submittedName>
</protein>
<dbReference type="RefSeq" id="WP_249926008.1">
    <property type="nucleotide sequence ID" value="NZ_CP015005.1"/>
</dbReference>
<reference evidence="2 3" key="1">
    <citation type="submission" date="2020-08" db="EMBL/GenBank/DDBJ databases">
        <title>Genomic Encyclopedia of Type Strains, Phase IV (KMG-IV): sequencing the most valuable type-strain genomes for metagenomic binning, comparative biology and taxonomic classification.</title>
        <authorList>
            <person name="Goeker M."/>
        </authorList>
    </citation>
    <scope>NUCLEOTIDE SEQUENCE [LARGE SCALE GENOMIC DNA]</scope>
    <source>
        <strain evidence="2 3">DSM 10368</strain>
    </source>
</reference>
<dbReference type="Proteomes" id="UP000577697">
    <property type="component" value="Unassembled WGS sequence"/>
</dbReference>
<evidence type="ECO:0000313" key="2">
    <source>
        <dbReference type="EMBL" id="MBB3710288.1"/>
    </source>
</evidence>
<comment type="caution">
    <text evidence="2">The sequence shown here is derived from an EMBL/GenBank/DDBJ whole genome shotgun (WGS) entry which is preliminary data.</text>
</comment>
<feature type="chain" id="PRO_5045242395" evidence="1">
    <location>
        <begin position="33"/>
        <end position="148"/>
    </location>
</feature>
<name>A0ABR6HIK5_AMIAI</name>
<sequence length="148" mass="15596">MHRARRGGAMTSKRILPAVLGLLIASAAPASAEGDRYRAFSTTAESITGDISMDDFSITFANGRSLKFAALLGDHFTVDGERVNASVYSVEDPSDPELENGNRLCGAGDVTYLASWSGGEGLTTVAVFTGDEPPESSADMCASYTYQD</sequence>
<gene>
    <name evidence="2" type="ORF">FHS67_006652</name>
</gene>
<dbReference type="EMBL" id="JACICB010000050">
    <property type="protein sequence ID" value="MBB3710288.1"/>
    <property type="molecule type" value="Genomic_DNA"/>
</dbReference>
<keyword evidence="3" id="KW-1185">Reference proteome</keyword>
<accession>A0ABR6HIK5</accession>
<keyword evidence="1" id="KW-0732">Signal</keyword>
<feature type="signal peptide" evidence="1">
    <location>
        <begin position="1"/>
        <end position="32"/>
    </location>
</feature>
<evidence type="ECO:0000313" key="3">
    <source>
        <dbReference type="Proteomes" id="UP000577697"/>
    </source>
</evidence>
<evidence type="ECO:0000256" key="1">
    <source>
        <dbReference type="SAM" id="SignalP"/>
    </source>
</evidence>
<proteinExistence type="predicted"/>